<dbReference type="Pfam" id="PF25589">
    <property type="entry name" value="DUF7935"/>
    <property type="match status" value="1"/>
</dbReference>
<dbReference type="Proteomes" id="UP000184225">
    <property type="component" value="Unassembled WGS sequence"/>
</dbReference>
<gene>
    <name evidence="2" type="ORF">SAMN04488096_10199</name>
</gene>
<keyword evidence="1" id="KW-0812">Transmembrane</keyword>
<dbReference type="OrthoDB" id="1493032at2"/>
<evidence type="ECO:0000313" key="3">
    <source>
        <dbReference type="Proteomes" id="UP000184225"/>
    </source>
</evidence>
<name>A0A1M6A6A6_9FLAO</name>
<dbReference type="AlphaFoldDB" id="A0A1M6A6A6"/>
<keyword evidence="1" id="KW-1133">Transmembrane helix</keyword>
<dbReference type="InterPro" id="IPR057695">
    <property type="entry name" value="DUF7935"/>
</dbReference>
<reference evidence="2 3" key="1">
    <citation type="submission" date="2016-11" db="EMBL/GenBank/DDBJ databases">
        <authorList>
            <person name="Jaros S."/>
            <person name="Januszkiewicz K."/>
            <person name="Wedrychowicz H."/>
        </authorList>
    </citation>
    <scope>NUCLEOTIDE SEQUENCE [LARGE SCALE GENOMIC DNA]</scope>
    <source>
        <strain evidence="2 3">DSM 21425</strain>
    </source>
</reference>
<feature type="transmembrane region" description="Helical" evidence="1">
    <location>
        <begin position="6"/>
        <end position="28"/>
    </location>
</feature>
<evidence type="ECO:0000256" key="1">
    <source>
        <dbReference type="SAM" id="Phobius"/>
    </source>
</evidence>
<proteinExistence type="predicted"/>
<keyword evidence="3" id="KW-1185">Reference proteome</keyword>
<dbReference type="EMBL" id="FQYY01000001">
    <property type="protein sequence ID" value="SHI31939.1"/>
    <property type="molecule type" value="Genomic_DNA"/>
</dbReference>
<protein>
    <submittedName>
        <fullName evidence="2">Uncharacterized protein</fullName>
    </submittedName>
</protein>
<evidence type="ECO:0000313" key="2">
    <source>
        <dbReference type="EMBL" id="SHI31939.1"/>
    </source>
</evidence>
<organism evidence="2 3">
    <name type="scientific">Mesonia phycicola</name>
    <dbReference type="NCBI Taxonomy" id="579105"/>
    <lineage>
        <taxon>Bacteria</taxon>
        <taxon>Pseudomonadati</taxon>
        <taxon>Bacteroidota</taxon>
        <taxon>Flavobacteriia</taxon>
        <taxon>Flavobacteriales</taxon>
        <taxon>Flavobacteriaceae</taxon>
        <taxon>Mesonia</taxon>
    </lineage>
</organism>
<accession>A0A1M6A6A6</accession>
<dbReference type="STRING" id="579105.SAMN04488096_10199"/>
<sequence length="173" mass="20290">MQEMDISQIIFYVLPAVIVGIISFYFFSNYMTNEENRRIYELKRENSKNALPQRLQALERMTLFLERIHPGSLLIRVKPIGNNKHDYENLLIRNIEQEFEHNLAQQIYVSEKCWGAIKATKNATISLIRQTNMSEKVDSPDKLREMILSDLVDKKAPSETGLAFLKNEVREIW</sequence>
<keyword evidence="1" id="KW-0472">Membrane</keyword>